<name>A0A9W8ZII6_9PLEO</name>
<gene>
    <name evidence="2" type="ORF">N0V91_003307</name>
</gene>
<organism evidence="2 3">
    <name type="scientific">Didymella pomorum</name>
    <dbReference type="NCBI Taxonomy" id="749634"/>
    <lineage>
        <taxon>Eukaryota</taxon>
        <taxon>Fungi</taxon>
        <taxon>Dikarya</taxon>
        <taxon>Ascomycota</taxon>
        <taxon>Pezizomycotina</taxon>
        <taxon>Dothideomycetes</taxon>
        <taxon>Pleosporomycetidae</taxon>
        <taxon>Pleosporales</taxon>
        <taxon>Pleosporineae</taxon>
        <taxon>Didymellaceae</taxon>
        <taxon>Didymella</taxon>
    </lineage>
</organism>
<accession>A0A9W8ZII6</accession>
<evidence type="ECO:0000313" key="3">
    <source>
        <dbReference type="Proteomes" id="UP001140510"/>
    </source>
</evidence>
<proteinExistence type="predicted"/>
<dbReference type="AlphaFoldDB" id="A0A9W8ZII6"/>
<feature type="region of interest" description="Disordered" evidence="1">
    <location>
        <begin position="63"/>
        <end position="90"/>
    </location>
</feature>
<sequence>MQTRKRKRDEAGADNTTVQVIMGGLSRMSVEAPAEPPGTAEFGIAVDMGTTYTAASVSHNGKRTTFDNFEVDPEPNRINTEVPTTLAYHR</sequence>
<keyword evidence="3" id="KW-1185">Reference proteome</keyword>
<comment type="caution">
    <text evidence="2">The sequence shown here is derived from an EMBL/GenBank/DDBJ whole genome shotgun (WGS) entry which is preliminary data.</text>
</comment>
<dbReference type="Proteomes" id="UP001140510">
    <property type="component" value="Unassembled WGS sequence"/>
</dbReference>
<evidence type="ECO:0000256" key="1">
    <source>
        <dbReference type="SAM" id="MobiDB-lite"/>
    </source>
</evidence>
<evidence type="ECO:0000313" key="2">
    <source>
        <dbReference type="EMBL" id="KAJ4408303.1"/>
    </source>
</evidence>
<reference evidence="2" key="1">
    <citation type="submission" date="2022-10" db="EMBL/GenBank/DDBJ databases">
        <title>Tapping the CABI collections for fungal endophytes: first genome assemblies for Collariella, Neodidymelliopsis, Ascochyta clinopodiicola, Didymella pomorum, Didymosphaeria variabile, Neocosmospora piperis and Neocucurbitaria cava.</title>
        <authorList>
            <person name="Hill R."/>
        </authorList>
    </citation>
    <scope>NUCLEOTIDE SEQUENCE</scope>
    <source>
        <strain evidence="2">IMI 355091</strain>
    </source>
</reference>
<dbReference type="EMBL" id="JAPEVA010000016">
    <property type="protein sequence ID" value="KAJ4408303.1"/>
    <property type="molecule type" value="Genomic_DNA"/>
</dbReference>
<protein>
    <submittedName>
        <fullName evidence="2">Uncharacterized protein</fullName>
    </submittedName>
</protein>